<evidence type="ECO:0000259" key="5">
    <source>
        <dbReference type="Pfam" id="PF00171"/>
    </source>
</evidence>
<dbReference type="InterPro" id="IPR029510">
    <property type="entry name" value="Ald_DH_CS_GLU"/>
</dbReference>
<evidence type="ECO:0000313" key="6">
    <source>
        <dbReference type="EMBL" id="MEV0707719.1"/>
    </source>
</evidence>
<dbReference type="PROSITE" id="PS00687">
    <property type="entry name" value="ALDEHYDE_DEHYDR_GLU"/>
    <property type="match status" value="1"/>
</dbReference>
<evidence type="ECO:0000256" key="4">
    <source>
        <dbReference type="SAM" id="MobiDB-lite"/>
    </source>
</evidence>
<dbReference type="InterPro" id="IPR016162">
    <property type="entry name" value="Ald_DH_N"/>
</dbReference>
<reference evidence="6 7" key="1">
    <citation type="submission" date="2024-06" db="EMBL/GenBank/DDBJ databases">
        <title>The Natural Products Discovery Center: Release of the First 8490 Sequenced Strains for Exploring Actinobacteria Biosynthetic Diversity.</title>
        <authorList>
            <person name="Kalkreuter E."/>
            <person name="Kautsar S.A."/>
            <person name="Yang D."/>
            <person name="Bader C.D."/>
            <person name="Teijaro C.N."/>
            <person name="Fluegel L."/>
            <person name="Davis C.M."/>
            <person name="Simpson J.R."/>
            <person name="Lauterbach L."/>
            <person name="Steele A.D."/>
            <person name="Gui C."/>
            <person name="Meng S."/>
            <person name="Li G."/>
            <person name="Viehrig K."/>
            <person name="Ye F."/>
            <person name="Su P."/>
            <person name="Kiefer A.F."/>
            <person name="Nichols A."/>
            <person name="Cepeda A.J."/>
            <person name="Yan W."/>
            <person name="Fan B."/>
            <person name="Jiang Y."/>
            <person name="Adhikari A."/>
            <person name="Zheng C.-J."/>
            <person name="Schuster L."/>
            <person name="Cowan T.M."/>
            <person name="Smanski M.J."/>
            <person name="Chevrette M.G."/>
            <person name="De Carvalho L.P.S."/>
            <person name="Shen B."/>
        </authorList>
    </citation>
    <scope>NUCLEOTIDE SEQUENCE [LARGE SCALE GENOMIC DNA]</scope>
    <source>
        <strain evidence="6 7">NPDC050403</strain>
    </source>
</reference>
<feature type="region of interest" description="Disordered" evidence="4">
    <location>
        <begin position="1"/>
        <end position="20"/>
    </location>
</feature>
<gene>
    <name evidence="6" type="ORF">AB0I48_09165</name>
</gene>
<sequence length="491" mass="51728">MVSTTDNHQPAPSLPGGLFIGGDRIDRSSGGTHEHIFPGTGRSNGTIALAGSEEIDLAVASGKHAQREWMSFTADRRRDLLIDLADAVRDHMAEFSQLNVHDYGVPVSLAINTILVERFLRHFAGYVDKPHGLSSPVSGSFDLNLIEREPYGVVGVIAPWNGSMVVAAACAAPALAAGNAVVFKPSALAPFAALRFGELCAEVGLPAGLVNIVPARTEGGDALVRHRGISKIHFTGGGETARKILTAAAQNLTPVVAELGGKSANIVFADADLDAAAQLSAYQGPIVQSGQSCASASRVLVQESVYDTFLEKFVGAVEAARVGDPFDPSVVFGPVVSRHDTDRILGVIDEAVATRSGELVTGGKRIGGELAEGFYIEPTVFADVDNRSALAQVETFGPVVSVIKFTDEADAIRIANDSPYGLNAFIQTTDLTRAHRVSRQLEAGSIWINQISDISPQGPYGGYKQSGFGRTGGLDGLNEFLQVKNIRIGMG</sequence>
<dbReference type="Gene3D" id="3.40.309.10">
    <property type="entry name" value="Aldehyde Dehydrogenase, Chain A, domain 2"/>
    <property type="match status" value="1"/>
</dbReference>
<keyword evidence="7" id="KW-1185">Reference proteome</keyword>
<feature type="domain" description="Aldehyde dehydrogenase" evidence="5">
    <location>
        <begin position="29"/>
        <end position="486"/>
    </location>
</feature>
<dbReference type="Pfam" id="PF00171">
    <property type="entry name" value="Aldedh"/>
    <property type="match status" value="1"/>
</dbReference>
<dbReference type="Proteomes" id="UP001551695">
    <property type="component" value="Unassembled WGS sequence"/>
</dbReference>
<name>A0ABV3FQL8_9NOCA</name>
<dbReference type="InterPro" id="IPR016161">
    <property type="entry name" value="Ald_DH/histidinol_DH"/>
</dbReference>
<feature type="active site" evidence="2">
    <location>
        <position position="258"/>
    </location>
</feature>
<dbReference type="Gene3D" id="3.40.605.10">
    <property type="entry name" value="Aldehyde Dehydrogenase, Chain A, domain 1"/>
    <property type="match status" value="1"/>
</dbReference>
<feature type="compositionally biased region" description="Polar residues" evidence="4">
    <location>
        <begin position="1"/>
        <end position="10"/>
    </location>
</feature>
<dbReference type="InterPro" id="IPR016163">
    <property type="entry name" value="Ald_DH_C"/>
</dbReference>
<proteinExistence type="inferred from homology"/>
<dbReference type="EC" id="1.2.1.-" evidence="6"/>
<dbReference type="EMBL" id="JBFAKC010000004">
    <property type="protein sequence ID" value="MEV0707719.1"/>
    <property type="molecule type" value="Genomic_DNA"/>
</dbReference>
<dbReference type="PANTHER" id="PTHR11699">
    <property type="entry name" value="ALDEHYDE DEHYDROGENASE-RELATED"/>
    <property type="match status" value="1"/>
</dbReference>
<comment type="caution">
    <text evidence="6">The sequence shown here is derived from an EMBL/GenBank/DDBJ whole genome shotgun (WGS) entry which is preliminary data.</text>
</comment>
<organism evidence="6 7">
    <name type="scientific">Nocardia aurea</name>
    <dbReference type="NCBI Taxonomy" id="2144174"/>
    <lineage>
        <taxon>Bacteria</taxon>
        <taxon>Bacillati</taxon>
        <taxon>Actinomycetota</taxon>
        <taxon>Actinomycetes</taxon>
        <taxon>Mycobacteriales</taxon>
        <taxon>Nocardiaceae</taxon>
        <taxon>Nocardia</taxon>
    </lineage>
</organism>
<evidence type="ECO:0000313" key="7">
    <source>
        <dbReference type="Proteomes" id="UP001551695"/>
    </source>
</evidence>
<dbReference type="InterPro" id="IPR015590">
    <property type="entry name" value="Aldehyde_DH_dom"/>
</dbReference>
<dbReference type="GO" id="GO:0016491">
    <property type="term" value="F:oxidoreductase activity"/>
    <property type="evidence" value="ECO:0007669"/>
    <property type="project" value="UniProtKB-KW"/>
</dbReference>
<keyword evidence="1 3" id="KW-0560">Oxidoreductase</keyword>
<evidence type="ECO:0000256" key="3">
    <source>
        <dbReference type="RuleBase" id="RU003345"/>
    </source>
</evidence>
<comment type="similarity">
    <text evidence="3">Belongs to the aldehyde dehydrogenase family.</text>
</comment>
<accession>A0ABV3FQL8</accession>
<evidence type="ECO:0000256" key="2">
    <source>
        <dbReference type="PROSITE-ProRule" id="PRU10007"/>
    </source>
</evidence>
<dbReference type="SUPFAM" id="SSF53720">
    <property type="entry name" value="ALDH-like"/>
    <property type="match status" value="1"/>
</dbReference>
<evidence type="ECO:0000256" key="1">
    <source>
        <dbReference type="ARBA" id="ARBA00023002"/>
    </source>
</evidence>
<dbReference type="RefSeq" id="WP_357781727.1">
    <property type="nucleotide sequence ID" value="NZ_JBFAKC010000004.1"/>
</dbReference>
<protein>
    <submittedName>
        <fullName evidence="6">Aldehyde dehydrogenase family protein</fullName>
        <ecNumber evidence="6">1.2.1.-</ecNumber>
    </submittedName>
</protein>